<evidence type="ECO:0000256" key="3">
    <source>
        <dbReference type="ARBA" id="ARBA00022555"/>
    </source>
</evidence>
<keyword evidence="7 12" id="KW-0862">Zinc</keyword>
<comment type="domain">
    <text evidence="12">Consists of three domains; the N-terminal catalytic domain, the editing domain and the C-terminal C-Ala domain. The editing domain removes incorrectly charged amino acids, while the C-Ala domain, along with tRNA(Ala), serves as a bridge to cooperatively bring together the editing and aminoacylation centers thus stimulating deacylation of misacylated tRNAs.</text>
</comment>
<dbReference type="HAMAP" id="MF_00036_B">
    <property type="entry name" value="Ala_tRNA_synth_B"/>
    <property type="match status" value="1"/>
</dbReference>
<reference evidence="15" key="1">
    <citation type="journal article" date="2020" name="ISME J.">
        <title>Gammaproteobacteria mediating utilization of methyl-, sulfur- and petroleum organic compounds in deep ocean hydrothermal plumes.</title>
        <authorList>
            <person name="Zhou Z."/>
            <person name="Liu Y."/>
            <person name="Pan J."/>
            <person name="Cron B.R."/>
            <person name="Toner B.M."/>
            <person name="Anantharaman K."/>
            <person name="Breier J.A."/>
            <person name="Dick G.J."/>
            <person name="Li M."/>
        </authorList>
    </citation>
    <scope>NUCLEOTIDE SEQUENCE</scope>
    <source>
        <strain evidence="15">SZUA-1501</strain>
    </source>
</reference>
<dbReference type="InterPro" id="IPR003156">
    <property type="entry name" value="DHHA1_dom"/>
</dbReference>
<feature type="binding site" evidence="12">
    <location>
        <position position="559"/>
    </location>
    <ligand>
        <name>Zn(2+)</name>
        <dbReference type="ChEBI" id="CHEBI:29105"/>
    </ligand>
</feature>
<evidence type="ECO:0000256" key="9">
    <source>
        <dbReference type="ARBA" id="ARBA00022884"/>
    </source>
</evidence>
<dbReference type="Gene3D" id="3.10.310.40">
    <property type="match status" value="1"/>
</dbReference>
<name>A0A9D1CFG0_AQUAO</name>
<protein>
    <recommendedName>
        <fullName evidence="12">Alanine--tRNA ligase</fullName>
        <ecNumber evidence="12">6.1.1.7</ecNumber>
    </recommendedName>
    <alternativeName>
        <fullName evidence="12">Alanyl-tRNA synthetase</fullName>
        <shortName evidence="12">AlaRS</shortName>
    </alternativeName>
</protein>
<evidence type="ECO:0000256" key="12">
    <source>
        <dbReference type="HAMAP-Rule" id="MF_00036"/>
    </source>
</evidence>
<evidence type="ECO:0000256" key="8">
    <source>
        <dbReference type="ARBA" id="ARBA00022840"/>
    </source>
</evidence>
<dbReference type="EC" id="6.1.1.7" evidence="12"/>
<dbReference type="GO" id="GO:0008270">
    <property type="term" value="F:zinc ion binding"/>
    <property type="evidence" value="ECO:0007669"/>
    <property type="project" value="UniProtKB-UniRule"/>
</dbReference>
<dbReference type="Pfam" id="PF01411">
    <property type="entry name" value="tRNA-synt_2c"/>
    <property type="match status" value="1"/>
</dbReference>
<comment type="function">
    <text evidence="12">Catalyzes the attachment of alanine to tRNA(Ala) in a two-step reaction: alanine is first activated by ATP to form Ala-AMP and then transferred to the acceptor end of tRNA(Ala). Also edits incorrectly charged Ser-tRNA(Ala) and Gly-tRNA(Ala) via its editing domain.</text>
</comment>
<accession>A0A9D1CFG0</accession>
<dbReference type="GO" id="GO:0005524">
    <property type="term" value="F:ATP binding"/>
    <property type="evidence" value="ECO:0007669"/>
    <property type="project" value="UniProtKB-UniRule"/>
</dbReference>
<dbReference type="GO" id="GO:0006419">
    <property type="term" value="P:alanyl-tRNA aminoacylation"/>
    <property type="evidence" value="ECO:0007669"/>
    <property type="project" value="UniProtKB-UniRule"/>
</dbReference>
<dbReference type="Pfam" id="PF02272">
    <property type="entry name" value="DHHA1"/>
    <property type="match status" value="1"/>
</dbReference>
<keyword evidence="10 12" id="KW-0648">Protein biosynthesis</keyword>
<evidence type="ECO:0000313" key="15">
    <source>
        <dbReference type="EMBL" id="HIP98396.1"/>
    </source>
</evidence>
<evidence type="ECO:0000313" key="16">
    <source>
        <dbReference type="Proteomes" id="UP000606463"/>
    </source>
</evidence>
<dbReference type="Proteomes" id="UP000606463">
    <property type="component" value="Unassembled WGS sequence"/>
</dbReference>
<dbReference type="EMBL" id="DQVE01000036">
    <property type="protein sequence ID" value="HIP98396.1"/>
    <property type="molecule type" value="Genomic_DNA"/>
</dbReference>
<keyword evidence="6 12" id="KW-0547">Nucleotide-binding</keyword>
<gene>
    <name evidence="12 15" type="primary">alaS</name>
    <name evidence="15" type="ORF">EYH37_03390</name>
</gene>
<keyword evidence="5 12" id="KW-0479">Metal-binding</keyword>
<feature type="domain" description="Alanyl-transfer RNA synthetases family profile" evidence="14">
    <location>
        <begin position="3"/>
        <end position="704"/>
    </location>
</feature>
<dbReference type="SUPFAM" id="SSF50447">
    <property type="entry name" value="Translation proteins"/>
    <property type="match status" value="1"/>
</dbReference>
<dbReference type="InterPro" id="IPR018163">
    <property type="entry name" value="Thr/Ala-tRNA-synth_IIc_edit"/>
</dbReference>
<dbReference type="Gene3D" id="2.40.30.130">
    <property type="match status" value="1"/>
</dbReference>
<evidence type="ECO:0000259" key="14">
    <source>
        <dbReference type="PROSITE" id="PS50860"/>
    </source>
</evidence>
<dbReference type="InterPro" id="IPR018164">
    <property type="entry name" value="Ala-tRNA-synth_IIc_N"/>
</dbReference>
<comment type="subcellular location">
    <subcellularLocation>
        <location evidence="1 12">Cytoplasm</location>
    </subcellularLocation>
</comment>
<dbReference type="FunFam" id="3.30.54.20:FF:000001">
    <property type="entry name" value="Alanine--tRNA ligase"/>
    <property type="match status" value="1"/>
</dbReference>
<evidence type="ECO:0000256" key="10">
    <source>
        <dbReference type="ARBA" id="ARBA00022917"/>
    </source>
</evidence>
<dbReference type="SUPFAM" id="SSF101353">
    <property type="entry name" value="Putative anticodon-binding domain of alanyl-tRNA synthetase (AlaRS)"/>
    <property type="match status" value="1"/>
</dbReference>
<dbReference type="FunFam" id="3.30.930.10:FF:000004">
    <property type="entry name" value="Alanine--tRNA ligase"/>
    <property type="match status" value="1"/>
</dbReference>
<comment type="cofactor">
    <cofactor evidence="12">
        <name>Zn(2+)</name>
        <dbReference type="ChEBI" id="CHEBI:29105"/>
    </cofactor>
    <text evidence="12">Binds 1 zinc ion per subunit.</text>
</comment>
<dbReference type="AlphaFoldDB" id="A0A9D1CFG0"/>
<feature type="binding site" evidence="12">
    <location>
        <position position="563"/>
    </location>
    <ligand>
        <name>Zn(2+)</name>
        <dbReference type="ChEBI" id="CHEBI:29105"/>
    </ligand>
</feature>
<dbReference type="InterPro" id="IPR045864">
    <property type="entry name" value="aa-tRNA-synth_II/BPL/LPL"/>
</dbReference>
<dbReference type="CDD" id="cd00673">
    <property type="entry name" value="AlaRS_core"/>
    <property type="match status" value="1"/>
</dbReference>
<keyword evidence="12" id="KW-0963">Cytoplasm</keyword>
<evidence type="ECO:0000256" key="2">
    <source>
        <dbReference type="ARBA" id="ARBA00008226"/>
    </source>
</evidence>
<evidence type="ECO:0000256" key="13">
    <source>
        <dbReference type="SAM" id="Coils"/>
    </source>
</evidence>
<dbReference type="GO" id="GO:0004813">
    <property type="term" value="F:alanine-tRNA ligase activity"/>
    <property type="evidence" value="ECO:0007669"/>
    <property type="project" value="UniProtKB-UniRule"/>
</dbReference>
<dbReference type="PANTHER" id="PTHR11777">
    <property type="entry name" value="ALANYL-TRNA SYNTHETASE"/>
    <property type="match status" value="1"/>
</dbReference>
<dbReference type="InterPro" id="IPR023033">
    <property type="entry name" value="Ala_tRNA_ligase_euk/bac"/>
</dbReference>
<keyword evidence="9 12" id="KW-0694">RNA-binding</keyword>
<comment type="catalytic activity">
    <reaction evidence="12">
        <text>tRNA(Ala) + L-alanine + ATP = L-alanyl-tRNA(Ala) + AMP + diphosphate</text>
        <dbReference type="Rhea" id="RHEA:12540"/>
        <dbReference type="Rhea" id="RHEA-COMP:9657"/>
        <dbReference type="Rhea" id="RHEA-COMP:9923"/>
        <dbReference type="ChEBI" id="CHEBI:30616"/>
        <dbReference type="ChEBI" id="CHEBI:33019"/>
        <dbReference type="ChEBI" id="CHEBI:57972"/>
        <dbReference type="ChEBI" id="CHEBI:78442"/>
        <dbReference type="ChEBI" id="CHEBI:78497"/>
        <dbReference type="ChEBI" id="CHEBI:456215"/>
        <dbReference type="EC" id="6.1.1.7"/>
    </reaction>
</comment>
<dbReference type="FunFam" id="3.10.310.40:FF:000001">
    <property type="entry name" value="Alanine--tRNA ligase"/>
    <property type="match status" value="1"/>
</dbReference>
<keyword evidence="3 12" id="KW-0820">tRNA-binding</keyword>
<dbReference type="Pfam" id="PF07973">
    <property type="entry name" value="tRNA_SAD"/>
    <property type="match status" value="1"/>
</dbReference>
<dbReference type="PROSITE" id="PS50860">
    <property type="entry name" value="AA_TRNA_LIGASE_II_ALA"/>
    <property type="match status" value="1"/>
</dbReference>
<comment type="similarity">
    <text evidence="2 12">Belongs to the class-II aminoacyl-tRNA synthetase family.</text>
</comment>
<dbReference type="SMART" id="SM00863">
    <property type="entry name" value="tRNA_SAD"/>
    <property type="match status" value="1"/>
</dbReference>
<comment type="caution">
    <text evidence="15">The sequence shown here is derived from an EMBL/GenBank/DDBJ whole genome shotgun (WGS) entry which is preliminary data.</text>
</comment>
<dbReference type="Gene3D" id="3.30.54.20">
    <property type="match status" value="1"/>
</dbReference>
<dbReference type="Gene3D" id="3.30.930.10">
    <property type="entry name" value="Bira Bifunctional Protein, Domain 2"/>
    <property type="match status" value="1"/>
</dbReference>
<evidence type="ECO:0000256" key="6">
    <source>
        <dbReference type="ARBA" id="ARBA00022741"/>
    </source>
</evidence>
<feature type="coiled-coil region" evidence="13">
    <location>
        <begin position="720"/>
        <end position="754"/>
    </location>
</feature>
<proteinExistence type="inferred from homology"/>
<dbReference type="InterPro" id="IPR012947">
    <property type="entry name" value="tRNA_SAD"/>
</dbReference>
<dbReference type="GO" id="GO:0005829">
    <property type="term" value="C:cytosol"/>
    <property type="evidence" value="ECO:0007669"/>
    <property type="project" value="TreeGrafter"/>
</dbReference>
<evidence type="ECO:0000256" key="4">
    <source>
        <dbReference type="ARBA" id="ARBA00022598"/>
    </source>
</evidence>
<dbReference type="PANTHER" id="PTHR11777:SF9">
    <property type="entry name" value="ALANINE--TRNA LIGASE, CYTOPLASMIC"/>
    <property type="match status" value="1"/>
</dbReference>
<keyword evidence="4 12" id="KW-0436">Ligase</keyword>
<evidence type="ECO:0000256" key="5">
    <source>
        <dbReference type="ARBA" id="ARBA00022723"/>
    </source>
</evidence>
<dbReference type="InterPro" id="IPR009000">
    <property type="entry name" value="Transl_B-barrel_sf"/>
</dbReference>
<dbReference type="SUPFAM" id="SSF55681">
    <property type="entry name" value="Class II aaRS and biotin synthetases"/>
    <property type="match status" value="1"/>
</dbReference>
<feature type="binding site" evidence="12">
    <location>
        <position position="661"/>
    </location>
    <ligand>
        <name>Zn(2+)</name>
        <dbReference type="ChEBI" id="CHEBI:29105"/>
    </ligand>
</feature>
<dbReference type="FunFam" id="3.30.980.10:FF:000004">
    <property type="entry name" value="Alanine--tRNA ligase, cytoplasmic"/>
    <property type="match status" value="1"/>
</dbReference>
<dbReference type="PRINTS" id="PR00980">
    <property type="entry name" value="TRNASYNTHALA"/>
</dbReference>
<dbReference type="Gene3D" id="6.10.250.550">
    <property type="match status" value="1"/>
</dbReference>
<dbReference type="GO" id="GO:0000049">
    <property type="term" value="F:tRNA binding"/>
    <property type="evidence" value="ECO:0007669"/>
    <property type="project" value="UniProtKB-KW"/>
</dbReference>
<keyword evidence="11 12" id="KW-0030">Aminoacyl-tRNA synthetase</keyword>
<feature type="binding site" evidence="12">
    <location>
        <position position="665"/>
    </location>
    <ligand>
        <name>Zn(2+)</name>
        <dbReference type="ChEBI" id="CHEBI:29105"/>
    </ligand>
</feature>
<keyword evidence="13" id="KW-0175">Coiled coil</keyword>
<sequence length="868" mass="98804">MTLKVDQIRELFLSFFEKKNHKRFKSFPLIPEDDPTLLFVNAGMVPFKKYFLGKETPPATRATSCQKCLRVSGKHNDLEQVGYTSRHHTFFEMLGNFSFGDYFKKEAIEFAWEFVTEYLKLPEEKLYVSVHERDEEAYKIWRDIIGVPEERILKLGDADNFWAMGDTGPCGYSSEIYYDRGEKYEGDEKLLEIWNLVFMEFNRDKNGSITPLPKKNIDTGMGLERIASVLQGTKTNYEIDNIFPLIEFGENLAGVKYGKDFKTDVALRVIADHLRALTFAIGDGVLPSNEGRGYVIRKILRRALRYGYKLGIEKPFLHEGIDLVVDLMKAAYPELILQREFIKGVVRSEEERFLRTLKAGLQLVEKAIEQAKKEGKEYLGGKEVFKIYDTYGFPVDLIEEIAKEQGLKIDYKEFEKELNRQRETARKHFKVETKKVKPVYLSVKEKGLTSEFVGYTTLEIETKIKALIKEGKLVEILKEGEEGEVILEKTPFYPEGGGQVGDQGVIETSTGLFKVEDTQKPTEGVIVAKGRVVKGNLTVGEKVWAKVDKERREATARHHTATHLLHSALRNVLGEHVRQAGSLVHPQYLRFDFTHFEPLTDEDIEKIEELINREIQANKEIICRVMPYEEAVKRGAMAIFEEKYGDIVRVIEIPQFSKELCGGTHVKRTGDIGFFKIISQSSVGAGVRRIIAKAGMPAVREVQKTFKTLQEVSHKLVSQPQEVVLKIEKLQEELKEKEKELQRLKQELLKQQLDRAVKVEPLGSINLVWGTFEGVPMEQLRNLADSLRQKHKPAVVFLVNKQGDKLQTVLAITKEVADKEKLNAGKLIQEVGKILGGGGGGRPDMAQGGGTKIDEFQKGLELLRNLLK</sequence>
<dbReference type="FunFam" id="2.40.30.130:FF:000001">
    <property type="entry name" value="Alanine--tRNA ligase"/>
    <property type="match status" value="1"/>
</dbReference>
<dbReference type="GO" id="GO:0002161">
    <property type="term" value="F:aminoacyl-tRNA deacylase activity"/>
    <property type="evidence" value="ECO:0007669"/>
    <property type="project" value="TreeGrafter"/>
</dbReference>
<dbReference type="SUPFAM" id="SSF55186">
    <property type="entry name" value="ThrRS/AlaRS common domain"/>
    <property type="match status" value="1"/>
</dbReference>
<keyword evidence="8 12" id="KW-0067">ATP-binding</keyword>
<organism evidence="15 16">
    <name type="scientific">Aquifex aeolicus</name>
    <dbReference type="NCBI Taxonomy" id="63363"/>
    <lineage>
        <taxon>Bacteria</taxon>
        <taxon>Pseudomonadati</taxon>
        <taxon>Aquificota</taxon>
        <taxon>Aquificia</taxon>
        <taxon>Aquificales</taxon>
        <taxon>Aquificaceae</taxon>
        <taxon>Aquifex</taxon>
    </lineage>
</organism>
<dbReference type="NCBIfam" id="TIGR00344">
    <property type="entry name" value="alaS"/>
    <property type="match status" value="1"/>
</dbReference>
<dbReference type="InterPro" id="IPR002318">
    <property type="entry name" value="Ala-tRNA-lgiase_IIc"/>
</dbReference>
<dbReference type="Gene3D" id="3.30.980.10">
    <property type="entry name" value="Threonyl-trna Synthetase, Chain A, domain 2"/>
    <property type="match status" value="1"/>
</dbReference>
<dbReference type="InterPro" id="IPR018162">
    <property type="entry name" value="Ala-tRNA-ligase_IIc_anticod-bd"/>
</dbReference>
<evidence type="ECO:0000256" key="7">
    <source>
        <dbReference type="ARBA" id="ARBA00022833"/>
    </source>
</evidence>
<evidence type="ECO:0000256" key="1">
    <source>
        <dbReference type="ARBA" id="ARBA00004496"/>
    </source>
</evidence>
<dbReference type="InterPro" id="IPR050058">
    <property type="entry name" value="Ala-tRNA_ligase"/>
</dbReference>
<evidence type="ECO:0000256" key="11">
    <source>
        <dbReference type="ARBA" id="ARBA00023146"/>
    </source>
</evidence>
<dbReference type="InterPro" id="IPR018165">
    <property type="entry name" value="Ala-tRNA-synth_IIc_core"/>
</dbReference>